<evidence type="ECO:0000256" key="3">
    <source>
        <dbReference type="ARBA" id="ARBA00022989"/>
    </source>
</evidence>
<sequence length="131" mass="14307">MNAPAALLAISVILLLVHIFLQAFLATRELGRSWNAGPRDGGETPKSVYAGRAMRASANFRETYPAFLALMLLGDFAPNNIMLTVAGGSIWVIARIIYIPLYLLGIAYIRSIVWLISILGLVIMLVAAFWS</sequence>
<name>A0A1R0FBF6_9HYPH</name>
<dbReference type="PANTHER" id="PTHR35371:SF1">
    <property type="entry name" value="BLR7753 PROTEIN"/>
    <property type="match status" value="1"/>
</dbReference>
<gene>
    <name evidence="6" type="ORF">PEB0149_018020</name>
</gene>
<dbReference type="InterPro" id="IPR001129">
    <property type="entry name" value="Membr-assoc_MAPEG"/>
</dbReference>
<evidence type="ECO:0000256" key="4">
    <source>
        <dbReference type="ARBA" id="ARBA00023136"/>
    </source>
</evidence>
<keyword evidence="2 5" id="KW-0812">Transmembrane</keyword>
<comment type="subcellular location">
    <subcellularLocation>
        <location evidence="1">Membrane</location>
    </subcellularLocation>
</comment>
<feature type="transmembrane region" description="Helical" evidence="5">
    <location>
        <begin position="81"/>
        <end position="104"/>
    </location>
</feature>
<keyword evidence="3 5" id="KW-1133">Transmembrane helix</keyword>
<dbReference type="InterPro" id="IPR023352">
    <property type="entry name" value="MAPEG-like_dom_sf"/>
</dbReference>
<dbReference type="RefSeq" id="WP_075869477.1">
    <property type="nucleotide sequence ID" value="NZ_LXYT01000001.1"/>
</dbReference>
<dbReference type="PANTHER" id="PTHR35371">
    <property type="entry name" value="INNER MEMBRANE PROTEIN"/>
    <property type="match status" value="1"/>
</dbReference>
<protein>
    <submittedName>
        <fullName evidence="6">Putative conserved protein, MAPEG superfamily</fullName>
    </submittedName>
</protein>
<organism evidence="6 7">
    <name type="scientific">Bartonella apis</name>
    <dbReference type="NCBI Taxonomy" id="1686310"/>
    <lineage>
        <taxon>Bacteria</taxon>
        <taxon>Pseudomonadati</taxon>
        <taxon>Pseudomonadota</taxon>
        <taxon>Alphaproteobacteria</taxon>
        <taxon>Hyphomicrobiales</taxon>
        <taxon>Bartonellaceae</taxon>
        <taxon>Bartonella</taxon>
    </lineage>
</organism>
<dbReference type="SUPFAM" id="SSF161084">
    <property type="entry name" value="MAPEG domain-like"/>
    <property type="match status" value="1"/>
</dbReference>
<proteinExistence type="predicted"/>
<dbReference type="EMBL" id="LXYT01000001">
    <property type="protein sequence ID" value="OLY44333.1"/>
    <property type="molecule type" value="Genomic_DNA"/>
</dbReference>
<evidence type="ECO:0000256" key="5">
    <source>
        <dbReference type="SAM" id="Phobius"/>
    </source>
</evidence>
<keyword evidence="7" id="KW-1185">Reference proteome</keyword>
<dbReference type="Gene3D" id="1.20.120.550">
    <property type="entry name" value="Membrane associated eicosanoid/glutathione metabolism-like domain"/>
    <property type="match status" value="1"/>
</dbReference>
<evidence type="ECO:0000313" key="6">
    <source>
        <dbReference type="EMBL" id="OLY44333.1"/>
    </source>
</evidence>
<dbReference type="Pfam" id="PF01124">
    <property type="entry name" value="MAPEG"/>
    <property type="match status" value="1"/>
</dbReference>
<feature type="transmembrane region" description="Helical" evidence="5">
    <location>
        <begin position="111"/>
        <end position="130"/>
    </location>
</feature>
<evidence type="ECO:0000313" key="7">
    <source>
        <dbReference type="Proteomes" id="UP000187344"/>
    </source>
</evidence>
<reference evidence="6 7" key="1">
    <citation type="submission" date="2016-12" db="EMBL/GenBank/DDBJ databases">
        <title>Comparative genomics of Bartonella apis.</title>
        <authorList>
            <person name="Engel P."/>
        </authorList>
    </citation>
    <scope>NUCLEOTIDE SEQUENCE [LARGE SCALE GENOMIC DNA]</scope>
    <source>
        <strain evidence="6 7">PEB0149</strain>
    </source>
</reference>
<dbReference type="OrthoDB" id="7743618at2"/>
<keyword evidence="4 5" id="KW-0472">Membrane</keyword>
<dbReference type="GO" id="GO:0016020">
    <property type="term" value="C:membrane"/>
    <property type="evidence" value="ECO:0007669"/>
    <property type="project" value="UniProtKB-SubCell"/>
</dbReference>
<dbReference type="Proteomes" id="UP000187344">
    <property type="component" value="Unassembled WGS sequence"/>
</dbReference>
<accession>A0A1R0FBF6</accession>
<comment type="caution">
    <text evidence="6">The sequence shown here is derived from an EMBL/GenBank/DDBJ whole genome shotgun (WGS) entry which is preliminary data.</text>
</comment>
<evidence type="ECO:0000256" key="2">
    <source>
        <dbReference type="ARBA" id="ARBA00022692"/>
    </source>
</evidence>
<evidence type="ECO:0000256" key="1">
    <source>
        <dbReference type="ARBA" id="ARBA00004370"/>
    </source>
</evidence>
<dbReference type="AlphaFoldDB" id="A0A1R0FBF6"/>